<dbReference type="RefSeq" id="WP_230438461.1">
    <property type="nucleotide sequence ID" value="NZ_CP087715.1"/>
</dbReference>
<dbReference type="Gene3D" id="2.40.30.170">
    <property type="match status" value="1"/>
</dbReference>
<comment type="caution">
    <text evidence="4">The sequence shown here is derived from an EMBL/GenBank/DDBJ whole genome shotgun (WGS) entry which is preliminary data.</text>
</comment>
<evidence type="ECO:0000256" key="3">
    <source>
        <dbReference type="SAM" id="SignalP"/>
    </source>
</evidence>
<feature type="chain" id="PRO_5046086837" evidence="3">
    <location>
        <begin position="20"/>
        <end position="404"/>
    </location>
</feature>
<sequence length="404" mass="44818">MRIRAIVWLGVSLFLSACAEKQSDPLLYQIQYSERQALVPARGELEAASATSIQAPSSGPPKFISWLAPEYSLVKKGDVIARFDGKSMRRQKSRAVGELSLAEEDLREKRGLLDTEQMGILTDIDQVSVEKRFAERFSVDDERLKSRLEILEEQLDTRYLQSKLSYLDWKNARFSAGAEGELAVLSVQQQKHSAQIARLSQGLSELEVVAPHDGLLTYSANWRGEKPQVGGQIWPGHKVADLPDTSVMQAKLQVAEREAVGLTEGQGITLWFETDPAQRFAGQVESISAAPSTIERGNPQKYYQVVAVFDKQFPQQFKLGRGVRAQIRVADAGRRLEVPAQCLFRDSTGVFVYLYRGGQFLRRNVTPGRATPTHVEIVDGLAPGDRIALYEVSPGSVLSQEVGT</sequence>
<protein>
    <submittedName>
        <fullName evidence="4">Efflux RND transporter periplasmic adaptor subunit</fullName>
    </submittedName>
</protein>
<accession>A0ABW3U748</accession>
<evidence type="ECO:0000256" key="2">
    <source>
        <dbReference type="ARBA" id="ARBA00023054"/>
    </source>
</evidence>
<evidence type="ECO:0000313" key="4">
    <source>
        <dbReference type="EMBL" id="MFD1216359.1"/>
    </source>
</evidence>
<dbReference type="Proteomes" id="UP001597264">
    <property type="component" value="Unassembled WGS sequence"/>
</dbReference>
<dbReference type="PANTHER" id="PTHR32347:SF23">
    <property type="entry name" value="BLL5650 PROTEIN"/>
    <property type="match status" value="1"/>
</dbReference>
<organism evidence="4 5">
    <name type="scientific">Microbulbifer celer</name>
    <dbReference type="NCBI Taxonomy" id="435905"/>
    <lineage>
        <taxon>Bacteria</taxon>
        <taxon>Pseudomonadati</taxon>
        <taxon>Pseudomonadota</taxon>
        <taxon>Gammaproteobacteria</taxon>
        <taxon>Cellvibrionales</taxon>
        <taxon>Microbulbiferaceae</taxon>
        <taxon>Microbulbifer</taxon>
    </lineage>
</organism>
<keyword evidence="3" id="KW-0732">Signal</keyword>
<evidence type="ECO:0000256" key="1">
    <source>
        <dbReference type="ARBA" id="ARBA00004196"/>
    </source>
</evidence>
<gene>
    <name evidence="4" type="ORF">ACFQ2X_07100</name>
</gene>
<keyword evidence="5" id="KW-1185">Reference proteome</keyword>
<dbReference type="PROSITE" id="PS51257">
    <property type="entry name" value="PROKAR_LIPOPROTEIN"/>
    <property type="match status" value="1"/>
</dbReference>
<comment type="subcellular location">
    <subcellularLocation>
        <location evidence="1">Cell envelope</location>
    </subcellularLocation>
</comment>
<name>A0ABW3U748_9GAMM</name>
<proteinExistence type="predicted"/>
<keyword evidence="2" id="KW-0175">Coiled coil</keyword>
<dbReference type="Gene3D" id="2.40.420.20">
    <property type="match status" value="1"/>
</dbReference>
<evidence type="ECO:0000313" key="5">
    <source>
        <dbReference type="Proteomes" id="UP001597264"/>
    </source>
</evidence>
<dbReference type="EMBL" id="JBHTLR010000007">
    <property type="protein sequence ID" value="MFD1216359.1"/>
    <property type="molecule type" value="Genomic_DNA"/>
</dbReference>
<dbReference type="PANTHER" id="PTHR32347">
    <property type="entry name" value="EFFLUX SYSTEM COMPONENT YKNX-RELATED"/>
    <property type="match status" value="1"/>
</dbReference>
<feature type="signal peptide" evidence="3">
    <location>
        <begin position="1"/>
        <end position="19"/>
    </location>
</feature>
<dbReference type="InterPro" id="IPR050465">
    <property type="entry name" value="UPF0194_transport"/>
</dbReference>
<reference evidence="5" key="1">
    <citation type="journal article" date="2019" name="Int. J. Syst. Evol. Microbiol.">
        <title>The Global Catalogue of Microorganisms (GCM) 10K type strain sequencing project: providing services to taxonomists for standard genome sequencing and annotation.</title>
        <authorList>
            <consortium name="The Broad Institute Genomics Platform"/>
            <consortium name="The Broad Institute Genome Sequencing Center for Infectious Disease"/>
            <person name="Wu L."/>
            <person name="Ma J."/>
        </authorList>
    </citation>
    <scope>NUCLEOTIDE SEQUENCE [LARGE SCALE GENOMIC DNA]</scope>
    <source>
        <strain evidence="5">CCUG 54356</strain>
    </source>
</reference>